<dbReference type="RefSeq" id="WP_034648505.1">
    <property type="nucleotide sequence ID" value="NZ_BCVB01000009.1"/>
</dbReference>
<dbReference type="SUPFAM" id="SSF51735">
    <property type="entry name" value="NAD(P)-binding Rossmann-fold domains"/>
    <property type="match status" value="1"/>
</dbReference>
<dbReference type="KEGG" id="bmeg:BG04_1966"/>
<evidence type="ECO:0000256" key="3">
    <source>
        <dbReference type="RuleBase" id="RU003719"/>
    </source>
</evidence>
<dbReference type="Pfam" id="PF02826">
    <property type="entry name" value="2-Hacid_dh_C"/>
    <property type="match status" value="1"/>
</dbReference>
<evidence type="ECO:0000256" key="2">
    <source>
        <dbReference type="ARBA" id="ARBA00023002"/>
    </source>
</evidence>
<dbReference type="InterPro" id="IPR006139">
    <property type="entry name" value="D-isomer_2_OHA_DH_cat_dom"/>
</dbReference>
<evidence type="ECO:0000313" key="7">
    <source>
        <dbReference type="Proteomes" id="UP000031829"/>
    </source>
</evidence>
<dbReference type="GO" id="GO:0005829">
    <property type="term" value="C:cytosol"/>
    <property type="evidence" value="ECO:0007669"/>
    <property type="project" value="TreeGrafter"/>
</dbReference>
<evidence type="ECO:0000259" key="4">
    <source>
        <dbReference type="Pfam" id="PF00389"/>
    </source>
</evidence>
<dbReference type="GO" id="GO:0051287">
    <property type="term" value="F:NAD binding"/>
    <property type="evidence" value="ECO:0007669"/>
    <property type="project" value="InterPro"/>
</dbReference>
<dbReference type="CDD" id="cd05301">
    <property type="entry name" value="GDH"/>
    <property type="match status" value="1"/>
</dbReference>
<dbReference type="InterPro" id="IPR029752">
    <property type="entry name" value="D-isomer_DH_CS1"/>
</dbReference>
<gene>
    <name evidence="6" type="ORF">BG04_1966</name>
</gene>
<feature type="domain" description="D-isomer specific 2-hydroxyacid dehydrogenase catalytic" evidence="4">
    <location>
        <begin position="6"/>
        <end position="321"/>
    </location>
</feature>
<evidence type="ECO:0000256" key="1">
    <source>
        <dbReference type="ARBA" id="ARBA00005854"/>
    </source>
</evidence>
<proteinExistence type="inferred from homology"/>
<sequence length="329" mass="36183">MDKPFVFITRKIPNELIEPLKAVANVEMWDKEDEAVPHELLCEKAKHAHALLTMLSDLIDGELLTQAPHLKLVANLAVGFDNIDVEAATERGIIVSNTPDVLSDTTADLTFGLLMSVARRLVEAAGYVKENQWKSWSPFLLAGRDIHHKTLGIVGMGKIGETLAKRATGFDMEILYHNRSRNLQAEQKLDAVYCELNELLERSDFIVCLTPLTDETKHLFNAEAFEQMKTTAIFINASRGAVVDEQALLHAVQSGEIAGAGLDVFDQEPVSASHPLLQLPNVVALPHIGSASIETRTEMISLCVKNIKAVLTNESPITIVNKEAFAKKS</sequence>
<dbReference type="GeneID" id="93645434"/>
<dbReference type="Proteomes" id="UP000031829">
    <property type="component" value="Chromosome"/>
</dbReference>
<dbReference type="PROSITE" id="PS00671">
    <property type="entry name" value="D_2_HYDROXYACID_DH_3"/>
    <property type="match status" value="1"/>
</dbReference>
<organism evidence="6 7">
    <name type="scientific">Priestia megaterium (strain ATCC 14581 / DSM 32 / CCUG 1817 / JCM 2506 / NBRC 15308 / NCIMB 9376 / NCTC 10342 / NRRL B-14308 / VKM B-512 / Ford 19)</name>
    <name type="common">Bacillus megaterium</name>
    <dbReference type="NCBI Taxonomy" id="1348623"/>
    <lineage>
        <taxon>Bacteria</taxon>
        <taxon>Bacillati</taxon>
        <taxon>Bacillota</taxon>
        <taxon>Bacilli</taxon>
        <taxon>Bacillales</taxon>
        <taxon>Bacillaceae</taxon>
        <taxon>Priestia</taxon>
    </lineage>
</organism>
<dbReference type="GO" id="GO:0016618">
    <property type="term" value="F:hydroxypyruvate reductase [NAD(P)H] activity"/>
    <property type="evidence" value="ECO:0007669"/>
    <property type="project" value="TreeGrafter"/>
</dbReference>
<dbReference type="Pfam" id="PF00389">
    <property type="entry name" value="2-Hacid_dh"/>
    <property type="match status" value="1"/>
</dbReference>
<comment type="similarity">
    <text evidence="1 3">Belongs to the D-isomer specific 2-hydroxyacid dehydrogenase family.</text>
</comment>
<dbReference type="Gene3D" id="3.40.50.720">
    <property type="entry name" value="NAD(P)-binding Rossmann-like Domain"/>
    <property type="match status" value="2"/>
</dbReference>
<evidence type="ECO:0000313" key="6">
    <source>
        <dbReference type="EMBL" id="AJI21102.1"/>
    </source>
</evidence>
<dbReference type="InterPro" id="IPR029753">
    <property type="entry name" value="D-isomer_DH_CS"/>
</dbReference>
<protein>
    <submittedName>
        <fullName evidence="6">D-isomer specific 2-hydroxyacid dehydrogenase, NAD binding domain protein</fullName>
    </submittedName>
</protein>
<dbReference type="FunFam" id="3.40.50.720:FF:000462">
    <property type="entry name" value="Glyoxylate reductase (NADP+)"/>
    <property type="match status" value="1"/>
</dbReference>
<dbReference type="PANTHER" id="PTHR10996:SF283">
    <property type="entry name" value="GLYOXYLATE_HYDROXYPYRUVATE REDUCTASE B"/>
    <property type="match status" value="1"/>
</dbReference>
<dbReference type="PROSITE" id="PS00065">
    <property type="entry name" value="D_2_HYDROXYACID_DH_1"/>
    <property type="match status" value="1"/>
</dbReference>
<evidence type="ECO:0000259" key="5">
    <source>
        <dbReference type="Pfam" id="PF02826"/>
    </source>
</evidence>
<dbReference type="HOGENOM" id="CLU_019796_1_2_9"/>
<dbReference type="SUPFAM" id="SSF52283">
    <property type="entry name" value="Formate/glycerate dehydrogenase catalytic domain-like"/>
    <property type="match status" value="1"/>
</dbReference>
<dbReference type="InterPro" id="IPR050223">
    <property type="entry name" value="D-isomer_2-hydroxyacid_DH"/>
</dbReference>
<dbReference type="AlphaFoldDB" id="A0A0B6AJ63"/>
<dbReference type="PANTHER" id="PTHR10996">
    <property type="entry name" value="2-HYDROXYACID DEHYDROGENASE-RELATED"/>
    <property type="match status" value="1"/>
</dbReference>
<name>A0A0B6AJ63_PRIM2</name>
<dbReference type="InterPro" id="IPR036291">
    <property type="entry name" value="NAD(P)-bd_dom_sf"/>
</dbReference>
<dbReference type="EMBL" id="CP009920">
    <property type="protein sequence ID" value="AJI21102.1"/>
    <property type="molecule type" value="Genomic_DNA"/>
</dbReference>
<accession>A0A0B6AJ63</accession>
<reference evidence="6 7" key="1">
    <citation type="journal article" date="2015" name="Genome Announc.">
        <title>Complete genome sequences for 35 biothreat assay-relevant bacillus species.</title>
        <authorList>
            <person name="Johnson S.L."/>
            <person name="Daligault H.E."/>
            <person name="Davenport K.W."/>
            <person name="Jaissle J."/>
            <person name="Frey K.G."/>
            <person name="Ladner J.T."/>
            <person name="Broomall S.M."/>
            <person name="Bishop-Lilly K.A."/>
            <person name="Bruce D.C."/>
            <person name="Gibbons H.S."/>
            <person name="Coyne S.R."/>
            <person name="Lo C.C."/>
            <person name="Meincke L."/>
            <person name="Munk A.C."/>
            <person name="Koroleva G.I."/>
            <person name="Rosenzweig C.N."/>
            <person name="Palacios G.F."/>
            <person name="Redden C.L."/>
            <person name="Minogue T.D."/>
            <person name="Chain P.S."/>
        </authorList>
    </citation>
    <scope>NUCLEOTIDE SEQUENCE [LARGE SCALE GENOMIC DNA]</scope>
    <source>
        <strain evidence="7">ATCC 14581 / DSM 32 / JCM 2506 / NBRC 15308 / NCIMB 9376 / NCTC 10342 / NRRL B-14308 / VKM B-512</strain>
    </source>
</reference>
<feature type="domain" description="D-isomer specific 2-hydroxyacid dehydrogenase NAD-binding" evidence="5">
    <location>
        <begin position="111"/>
        <end position="289"/>
    </location>
</feature>
<dbReference type="GO" id="GO:0030267">
    <property type="term" value="F:glyoxylate reductase (NADPH) activity"/>
    <property type="evidence" value="ECO:0007669"/>
    <property type="project" value="TreeGrafter"/>
</dbReference>
<keyword evidence="2 3" id="KW-0560">Oxidoreductase</keyword>
<dbReference type="InterPro" id="IPR006140">
    <property type="entry name" value="D-isomer_DH_NAD-bd"/>
</dbReference>